<dbReference type="InterPro" id="IPR000219">
    <property type="entry name" value="DH_dom"/>
</dbReference>
<dbReference type="PANTHER" id="PTHR46572:SF1">
    <property type="entry name" value="RHO1 GUANINE NUCLEOTIDE EXCHANGE FACTOR TUS1"/>
    <property type="match status" value="1"/>
</dbReference>
<dbReference type="PANTHER" id="PTHR46572">
    <property type="entry name" value="RHO1 GDP-GTP EXCHANGE PROTEIN 1-RELATED"/>
    <property type="match status" value="1"/>
</dbReference>
<dbReference type="SUPFAM" id="SSF48065">
    <property type="entry name" value="DBL homology domain (DH-domain)"/>
    <property type="match status" value="1"/>
</dbReference>
<organism evidence="6 7">
    <name type="scientific">Cylindrobasidium torrendii FP15055 ss-10</name>
    <dbReference type="NCBI Taxonomy" id="1314674"/>
    <lineage>
        <taxon>Eukaryota</taxon>
        <taxon>Fungi</taxon>
        <taxon>Dikarya</taxon>
        <taxon>Basidiomycota</taxon>
        <taxon>Agaricomycotina</taxon>
        <taxon>Agaricomycetes</taxon>
        <taxon>Agaricomycetidae</taxon>
        <taxon>Agaricales</taxon>
        <taxon>Marasmiineae</taxon>
        <taxon>Physalacriaceae</taxon>
        <taxon>Cylindrobasidium</taxon>
    </lineage>
</organism>
<dbReference type="InterPro" id="IPR001849">
    <property type="entry name" value="PH_domain"/>
</dbReference>
<evidence type="ECO:0000256" key="1">
    <source>
        <dbReference type="ARBA" id="ARBA00022658"/>
    </source>
</evidence>
<evidence type="ECO:0000259" key="4">
    <source>
        <dbReference type="PROSITE" id="PS50010"/>
    </source>
</evidence>
<keyword evidence="7" id="KW-1185">Reference proteome</keyword>
<dbReference type="EMBL" id="KN880453">
    <property type="protein sequence ID" value="KIY71515.1"/>
    <property type="molecule type" value="Genomic_DNA"/>
</dbReference>
<dbReference type="PROSITE" id="PS50003">
    <property type="entry name" value="PH_DOMAIN"/>
    <property type="match status" value="1"/>
</dbReference>
<dbReference type="Pfam" id="PF00780">
    <property type="entry name" value="CNH"/>
    <property type="match status" value="1"/>
</dbReference>
<evidence type="ECO:0000259" key="3">
    <source>
        <dbReference type="PROSITE" id="PS50003"/>
    </source>
</evidence>
<dbReference type="PROSITE" id="PS50010">
    <property type="entry name" value="DH_2"/>
    <property type="match status" value="1"/>
</dbReference>
<dbReference type="InterPro" id="IPR011993">
    <property type="entry name" value="PH-like_dom_sf"/>
</dbReference>
<feature type="domain" description="PH" evidence="3">
    <location>
        <begin position="358"/>
        <end position="486"/>
    </location>
</feature>
<feature type="domain" description="DH" evidence="4">
    <location>
        <begin position="130"/>
        <end position="323"/>
    </location>
</feature>
<sequence length="893" mass="100050">MSIPFPEPYVNRSRSSQAYLDTPPPVPPKPSDLGHRYSRSELSTPTQLHHTASTASLSSSYYHGEDSDYATASADSHADEGLPRELTELSLQSEEGVLNFQAGKLPESEQEWYKLVPTEAREALGKKEVQRQSNLFELFKAELDYVADLQAVFDVVVTPLQNSQPPIITQRYLKGFISEVFGNLHQILQQHIKLRDALFVRQREQHPFVISVSDIILETTLKADFRAAYEIYIKHYPISESHHRKEVRRNDKYRAFIQSVSGDPRIRKRDLITFLSRPVTRLLRLNMQLEGILRHTGEDHPDLENLPVSLDIVRDLVKSTEPGIEAAQAKVKFWALCEGLVYQKGEMIDMDLYDDSRTVVHAGPVARKSRSSTAGTSWADLHLALLDNYLILTRNETKSSATVKRYLVSRPLPLAFIRLGSFTDPPDARKEYDKEGSILGLRYHNVPVYPLTVYHASNKANRRYTLYVTSDEVRRVWKSKLENAFGVYTARMEGNMFFSPHTLSDGFFRTTGMRMSSNAIIRGKISCAAPFSIQGRHYLAVGCTSGIWVSQRGREVVDFKRVIAFPSPRAIAAIYAHGEKIFNKLIVHDESTLNSYPLDLVAKVAEGKADAKSLSSSCEKIAGQPKNVVFFRYTHVGPRLLLVYAYRKLLQVSLSLQVVEVLDISESNIAPKRGLSFGRKPAEQESKSFRPYGEAGYVPKDAYDVTALIKTIGVCTADGIVIADPTNLMRKPNVVPNLADASSNMPMATLKSKVEDSKPLGMIPHGEELLVVCDSIGYYVDRHGLPVRNCGYMKWETKVQSYAQRGPHVLLVSEEFIEIRLIDTGRIVQVIEGKGIRLLYGGPGQDAVLVAMKGEHDDAHGVSDKIAELLETSEIQTAHPTSASADLWDEFDA</sequence>
<feature type="domain" description="CNH" evidence="5">
    <location>
        <begin position="522"/>
        <end position="846"/>
    </location>
</feature>
<reference evidence="6 7" key="1">
    <citation type="journal article" date="2015" name="Fungal Genet. Biol.">
        <title>Evolution of novel wood decay mechanisms in Agaricales revealed by the genome sequences of Fistulina hepatica and Cylindrobasidium torrendii.</title>
        <authorList>
            <person name="Floudas D."/>
            <person name="Held B.W."/>
            <person name="Riley R."/>
            <person name="Nagy L.G."/>
            <person name="Koehler G."/>
            <person name="Ransdell A.S."/>
            <person name="Younus H."/>
            <person name="Chow J."/>
            <person name="Chiniquy J."/>
            <person name="Lipzen A."/>
            <person name="Tritt A."/>
            <person name="Sun H."/>
            <person name="Haridas S."/>
            <person name="LaButti K."/>
            <person name="Ohm R.A."/>
            <person name="Kues U."/>
            <person name="Blanchette R.A."/>
            <person name="Grigoriev I.V."/>
            <person name="Minto R.E."/>
            <person name="Hibbett D.S."/>
        </authorList>
    </citation>
    <scope>NUCLEOTIDE SEQUENCE [LARGE SCALE GENOMIC DNA]</scope>
    <source>
        <strain evidence="6 7">FP15055 ss-10</strain>
    </source>
</reference>
<dbReference type="STRING" id="1314674.A0A0D7BMT8"/>
<dbReference type="InterPro" id="IPR035899">
    <property type="entry name" value="DBL_dom_sf"/>
</dbReference>
<evidence type="ECO:0000313" key="7">
    <source>
        <dbReference type="Proteomes" id="UP000054007"/>
    </source>
</evidence>
<dbReference type="Gene3D" id="2.30.29.30">
    <property type="entry name" value="Pleckstrin-homology domain (PH domain)/Phosphotyrosine-binding domain (PTB)"/>
    <property type="match status" value="1"/>
</dbReference>
<dbReference type="InterPro" id="IPR052233">
    <property type="entry name" value="Rho-type_GEFs"/>
</dbReference>
<dbReference type="GO" id="GO:0005085">
    <property type="term" value="F:guanyl-nucleotide exchange factor activity"/>
    <property type="evidence" value="ECO:0007669"/>
    <property type="project" value="UniProtKB-KW"/>
</dbReference>
<dbReference type="SMART" id="SM00233">
    <property type="entry name" value="PH"/>
    <property type="match status" value="1"/>
</dbReference>
<dbReference type="OrthoDB" id="2272012at2759"/>
<dbReference type="SMART" id="SM00036">
    <property type="entry name" value="CNH"/>
    <property type="match status" value="1"/>
</dbReference>
<dbReference type="Pfam" id="PF00621">
    <property type="entry name" value="RhoGEF"/>
    <property type="match status" value="1"/>
</dbReference>
<dbReference type="Gene3D" id="1.20.900.10">
    <property type="entry name" value="Dbl homology (DH) domain"/>
    <property type="match status" value="1"/>
</dbReference>
<dbReference type="SUPFAM" id="SSF50729">
    <property type="entry name" value="PH domain-like"/>
    <property type="match status" value="1"/>
</dbReference>
<feature type="region of interest" description="Disordered" evidence="2">
    <location>
        <begin position="1"/>
        <end position="52"/>
    </location>
</feature>
<dbReference type="PROSITE" id="PS50219">
    <property type="entry name" value="CNH"/>
    <property type="match status" value="1"/>
</dbReference>
<protein>
    <submittedName>
        <fullName evidence="6">Dbl domain-containing protein</fullName>
    </submittedName>
</protein>
<dbReference type="Proteomes" id="UP000054007">
    <property type="component" value="Unassembled WGS sequence"/>
</dbReference>
<keyword evidence="1" id="KW-0344">Guanine-nucleotide releasing factor</keyword>
<name>A0A0D7BMT8_9AGAR</name>
<evidence type="ECO:0000313" key="6">
    <source>
        <dbReference type="EMBL" id="KIY71515.1"/>
    </source>
</evidence>
<evidence type="ECO:0000256" key="2">
    <source>
        <dbReference type="SAM" id="MobiDB-lite"/>
    </source>
</evidence>
<gene>
    <name evidence="6" type="ORF">CYLTODRAFT_408047</name>
</gene>
<proteinExistence type="predicted"/>
<dbReference type="InterPro" id="IPR001180">
    <property type="entry name" value="CNH_dom"/>
</dbReference>
<dbReference type="AlphaFoldDB" id="A0A0D7BMT8"/>
<evidence type="ECO:0000259" key="5">
    <source>
        <dbReference type="PROSITE" id="PS50219"/>
    </source>
</evidence>
<accession>A0A0D7BMT8</accession>
<dbReference type="SMART" id="SM00325">
    <property type="entry name" value="RhoGEF"/>
    <property type="match status" value="1"/>
</dbReference>